<organism evidence="2 3">
    <name type="scientific">Clostridium carboxidivorans P7</name>
    <dbReference type="NCBI Taxonomy" id="536227"/>
    <lineage>
        <taxon>Bacteria</taxon>
        <taxon>Bacillati</taxon>
        <taxon>Bacillota</taxon>
        <taxon>Clostridia</taxon>
        <taxon>Eubacteriales</taxon>
        <taxon>Clostridiaceae</taxon>
        <taxon>Clostridium</taxon>
    </lineage>
</organism>
<reference evidence="2 3" key="1">
    <citation type="submission" date="2009-06" db="EMBL/GenBank/DDBJ databases">
        <title>The draft genome of Clostridium carboxidivorans P7.</title>
        <authorList>
            <consortium name="US DOE Joint Genome Institute (JGI-PGF)"/>
            <person name="Lucas S."/>
            <person name="Copeland A."/>
            <person name="Lapidus A."/>
            <person name="Glavina del Rio T."/>
            <person name="Tice H."/>
            <person name="Bruce D."/>
            <person name="Goodwin L."/>
            <person name="Pitluck S."/>
            <person name="Larimer F."/>
            <person name="Land M.L."/>
            <person name="Hauser L."/>
            <person name="Hemme C.L."/>
        </authorList>
    </citation>
    <scope>NUCLEOTIDE SEQUENCE [LARGE SCALE GENOMIC DNA]</scope>
    <source>
        <strain evidence="2 3">P7</strain>
    </source>
</reference>
<sequence length="88" mass="10218">MAKINWTDITREDVIKAIEIFYTENPEYPSSKSTFLIYNGQKLPAKHIRGMAYKVAYGEEISKNDFGGGMETVRFFERLGFEMFYTGK</sequence>
<dbReference type="eggNOG" id="COG0388">
    <property type="taxonomic scope" value="Bacteria"/>
</dbReference>
<accession>C6PYT1</accession>
<dbReference type="Pfam" id="PF26345">
    <property type="entry name" value="ScoMcrA_N"/>
    <property type="match status" value="1"/>
</dbReference>
<proteinExistence type="predicted"/>
<dbReference type="OrthoDB" id="2087791at2"/>
<dbReference type="InterPro" id="IPR058807">
    <property type="entry name" value="ScoMcrA_N"/>
</dbReference>
<dbReference type="AlphaFoldDB" id="C6PYT1"/>
<gene>
    <name evidence="2" type="ORF">CcarbDRAFT_3948</name>
</gene>
<dbReference type="EMBL" id="ACVI01000083">
    <property type="protein sequence ID" value="EET85612.1"/>
    <property type="molecule type" value="Genomic_DNA"/>
</dbReference>
<evidence type="ECO:0000313" key="2">
    <source>
        <dbReference type="EMBL" id="EET85612.1"/>
    </source>
</evidence>
<comment type="caution">
    <text evidence="2">The sequence shown here is derived from an EMBL/GenBank/DDBJ whole genome shotgun (WGS) entry which is preliminary data.</text>
</comment>
<evidence type="ECO:0000259" key="1">
    <source>
        <dbReference type="Pfam" id="PF26345"/>
    </source>
</evidence>
<feature type="domain" description="ScoMcrA-like N-terminal head" evidence="1">
    <location>
        <begin position="8"/>
        <end position="83"/>
    </location>
</feature>
<protein>
    <recommendedName>
        <fullName evidence="1">ScoMcrA-like N-terminal head domain-containing protein</fullName>
    </recommendedName>
</protein>
<dbReference type="Proteomes" id="UP000004198">
    <property type="component" value="Unassembled WGS sequence"/>
</dbReference>
<name>C6PYT1_9CLOT</name>
<keyword evidence="3" id="KW-1185">Reference proteome</keyword>
<dbReference type="RefSeq" id="WP_007062833.1">
    <property type="nucleotide sequence ID" value="NZ_ACVI01000083.1"/>
</dbReference>
<evidence type="ECO:0000313" key="3">
    <source>
        <dbReference type="Proteomes" id="UP000004198"/>
    </source>
</evidence>